<protein>
    <submittedName>
        <fullName evidence="2">Uncharacterized protein</fullName>
    </submittedName>
</protein>
<name>A0A821WKU7_9BILA</name>
<feature type="non-terminal residue" evidence="2">
    <location>
        <position position="1"/>
    </location>
</feature>
<evidence type="ECO:0000256" key="1">
    <source>
        <dbReference type="SAM" id="MobiDB-lite"/>
    </source>
</evidence>
<proteinExistence type="predicted"/>
<feature type="region of interest" description="Disordered" evidence="1">
    <location>
        <begin position="1"/>
        <end position="48"/>
    </location>
</feature>
<feature type="compositionally biased region" description="Pro residues" evidence="1">
    <location>
        <begin position="1"/>
        <end position="10"/>
    </location>
</feature>
<dbReference type="Proteomes" id="UP000663873">
    <property type="component" value="Unassembled WGS sequence"/>
</dbReference>
<gene>
    <name evidence="2" type="ORF">UJA718_LOCUS46679</name>
</gene>
<dbReference type="AlphaFoldDB" id="A0A821WKU7"/>
<dbReference type="EMBL" id="CAJOBP010084763">
    <property type="protein sequence ID" value="CAF4926652.1"/>
    <property type="molecule type" value="Genomic_DNA"/>
</dbReference>
<accession>A0A821WKU7</accession>
<evidence type="ECO:0000313" key="3">
    <source>
        <dbReference type="Proteomes" id="UP000663873"/>
    </source>
</evidence>
<organism evidence="2 3">
    <name type="scientific">Rotaria socialis</name>
    <dbReference type="NCBI Taxonomy" id="392032"/>
    <lineage>
        <taxon>Eukaryota</taxon>
        <taxon>Metazoa</taxon>
        <taxon>Spiralia</taxon>
        <taxon>Gnathifera</taxon>
        <taxon>Rotifera</taxon>
        <taxon>Eurotatoria</taxon>
        <taxon>Bdelloidea</taxon>
        <taxon>Philodinida</taxon>
        <taxon>Philodinidae</taxon>
        <taxon>Rotaria</taxon>
    </lineage>
</organism>
<sequence length="48" mass="5175">AASRPSPPPSFNVSVFETKDQSQSDDDESNHAQDKPSVCKVGNLNESQ</sequence>
<evidence type="ECO:0000313" key="2">
    <source>
        <dbReference type="EMBL" id="CAF4926652.1"/>
    </source>
</evidence>
<comment type="caution">
    <text evidence="2">The sequence shown here is derived from an EMBL/GenBank/DDBJ whole genome shotgun (WGS) entry which is preliminary data.</text>
</comment>
<reference evidence="2" key="1">
    <citation type="submission" date="2021-02" db="EMBL/GenBank/DDBJ databases">
        <authorList>
            <person name="Nowell W R."/>
        </authorList>
    </citation>
    <scope>NUCLEOTIDE SEQUENCE</scope>
</reference>
<keyword evidence="3" id="KW-1185">Reference proteome</keyword>